<feature type="compositionally biased region" description="Low complexity" evidence="1">
    <location>
        <begin position="72"/>
        <end position="92"/>
    </location>
</feature>
<dbReference type="Proteomes" id="UP000054011">
    <property type="component" value="Unassembled WGS sequence"/>
</dbReference>
<feature type="compositionally biased region" description="Low complexity" evidence="1">
    <location>
        <begin position="1"/>
        <end position="31"/>
    </location>
</feature>
<accession>A0A100Y224</accession>
<feature type="compositionally biased region" description="Pro residues" evidence="1">
    <location>
        <begin position="129"/>
        <end position="145"/>
    </location>
</feature>
<comment type="caution">
    <text evidence="2">The sequence shown here is derived from an EMBL/GenBank/DDBJ whole genome shotgun (WGS) entry which is preliminary data.</text>
</comment>
<feature type="compositionally biased region" description="Basic and acidic residues" evidence="1">
    <location>
        <begin position="276"/>
        <end position="287"/>
    </location>
</feature>
<name>A0A100Y224_9ACTN</name>
<proteinExistence type="predicted"/>
<evidence type="ECO:0000256" key="1">
    <source>
        <dbReference type="SAM" id="MobiDB-lite"/>
    </source>
</evidence>
<reference evidence="2 3" key="1">
    <citation type="submission" date="2015-11" db="EMBL/GenBank/DDBJ databases">
        <title>Genome-wide analysis reveals the secondary metabolome in Streptomyces kanasensis ZX01.</title>
        <authorList>
            <person name="Zhang G."/>
            <person name="Han L."/>
            <person name="Feng J."/>
            <person name="Zhang X."/>
        </authorList>
    </citation>
    <scope>NUCLEOTIDE SEQUENCE [LARGE SCALE GENOMIC DNA]</scope>
    <source>
        <strain evidence="2 3">ZX01</strain>
    </source>
</reference>
<dbReference type="STRING" id="936756.ATE80_24650"/>
<evidence type="ECO:0000313" key="3">
    <source>
        <dbReference type="Proteomes" id="UP000054011"/>
    </source>
</evidence>
<gene>
    <name evidence="2" type="ORF">ATE80_24650</name>
</gene>
<feature type="region of interest" description="Disordered" evidence="1">
    <location>
        <begin position="1"/>
        <end position="320"/>
    </location>
</feature>
<sequence>MRHAPPRAFGAVARPPARPRAASRPPSALTAPYPPEPGTSRTADGRPEPAAKRATRTSPESGLRNHSPTPSPSGAAPSATVVAGSPVATGPVGVPPRAPRVQASTESAVAAKTYPRPAASATATGSPCTPLPPATAHPDQSPPAVPEVTASRWRASRTNTDRAPARSTSTAGRLMSDVPAASSGSGVPSDRHGPNGPPGAPWTTYPTSRRYGSSRVRVPKAATRPSGSATVVTDPSSPPSGSSRGPVQAAPTGLRHTASRPSSTPNAYSVPSPPRRSQEVDSPRVYRIDCAQSRPAGRAATLRSPHPAGSPQWSSRSSQA</sequence>
<feature type="compositionally biased region" description="Polar residues" evidence="1">
    <location>
        <begin position="311"/>
        <end position="320"/>
    </location>
</feature>
<organism evidence="2 3">
    <name type="scientific">Streptomyces kanasensis</name>
    <dbReference type="NCBI Taxonomy" id="936756"/>
    <lineage>
        <taxon>Bacteria</taxon>
        <taxon>Bacillati</taxon>
        <taxon>Actinomycetota</taxon>
        <taxon>Actinomycetes</taxon>
        <taxon>Kitasatosporales</taxon>
        <taxon>Streptomycetaceae</taxon>
        <taxon>Streptomyces</taxon>
    </lineage>
</organism>
<feature type="compositionally biased region" description="Polar residues" evidence="1">
    <location>
        <begin position="259"/>
        <end position="269"/>
    </location>
</feature>
<keyword evidence="3" id="KW-1185">Reference proteome</keyword>
<evidence type="ECO:0000313" key="2">
    <source>
        <dbReference type="EMBL" id="KUH36256.1"/>
    </source>
</evidence>
<feature type="compositionally biased region" description="Polar residues" evidence="1">
    <location>
        <begin position="225"/>
        <end position="234"/>
    </location>
</feature>
<feature type="compositionally biased region" description="Polar residues" evidence="1">
    <location>
        <begin position="56"/>
        <end position="66"/>
    </location>
</feature>
<dbReference type="EMBL" id="LNSV01000085">
    <property type="protein sequence ID" value="KUH36256.1"/>
    <property type="molecule type" value="Genomic_DNA"/>
</dbReference>
<protein>
    <submittedName>
        <fullName evidence="2">Uncharacterized protein</fullName>
    </submittedName>
</protein>
<dbReference type="AlphaFoldDB" id="A0A100Y224"/>